<organism evidence="4 5">
    <name type="scientific">Penicillium expansum</name>
    <name type="common">Blue mold rot fungus</name>
    <dbReference type="NCBI Taxonomy" id="27334"/>
    <lineage>
        <taxon>Eukaryota</taxon>
        <taxon>Fungi</taxon>
        <taxon>Dikarya</taxon>
        <taxon>Ascomycota</taxon>
        <taxon>Pezizomycotina</taxon>
        <taxon>Eurotiomycetes</taxon>
        <taxon>Eurotiomycetidae</taxon>
        <taxon>Eurotiales</taxon>
        <taxon>Aspergillaceae</taxon>
        <taxon>Penicillium</taxon>
    </lineage>
</organism>
<accession>A0A0A2J3H0</accession>
<dbReference type="Pfam" id="PF11954">
    <property type="entry name" value="DUF3471"/>
    <property type="match status" value="1"/>
</dbReference>
<evidence type="ECO:0000256" key="1">
    <source>
        <dbReference type="ARBA" id="ARBA00038215"/>
    </source>
</evidence>
<reference evidence="4 5" key="1">
    <citation type="journal article" date="2015" name="Mol. Plant Microbe Interact.">
        <title>Genome, transcriptome, and functional analyses of Penicillium expansum provide new insights into secondary metabolism and pathogenicity.</title>
        <authorList>
            <person name="Ballester A.R."/>
            <person name="Marcet-Houben M."/>
            <person name="Levin E."/>
            <person name="Sela N."/>
            <person name="Selma-Lazaro C."/>
            <person name="Carmona L."/>
            <person name="Wisniewski M."/>
            <person name="Droby S."/>
            <person name="Gonzalez-Candelas L."/>
            <person name="Gabaldon T."/>
        </authorList>
    </citation>
    <scope>NUCLEOTIDE SEQUENCE [LARGE SCALE GENOMIC DNA]</scope>
    <source>
        <strain evidence="4 5">MD-8</strain>
    </source>
</reference>
<evidence type="ECO:0000259" key="3">
    <source>
        <dbReference type="Pfam" id="PF11954"/>
    </source>
</evidence>
<protein>
    <submittedName>
        <fullName evidence="4">Peptidase S12, Pab87-related, C-terminal</fullName>
    </submittedName>
</protein>
<keyword evidence="5" id="KW-1185">Reference proteome</keyword>
<gene>
    <name evidence="4" type="ORF">PEX2_031170</name>
</gene>
<dbReference type="HOGENOM" id="CLU_020027_14_1_1"/>
<dbReference type="STRING" id="27334.A0A0A2J3H0"/>
<dbReference type="Proteomes" id="UP000030143">
    <property type="component" value="Unassembled WGS sequence"/>
</dbReference>
<proteinExistence type="inferred from homology"/>
<dbReference type="InterPro" id="IPR012338">
    <property type="entry name" value="Beta-lactam/transpept-like"/>
</dbReference>
<name>A0A0A2J3H0_PENEN</name>
<dbReference type="SUPFAM" id="SSF56601">
    <property type="entry name" value="beta-lactamase/transpeptidase-like"/>
    <property type="match status" value="1"/>
</dbReference>
<dbReference type="InterPro" id="IPR001466">
    <property type="entry name" value="Beta-lactam-related"/>
</dbReference>
<dbReference type="PANTHER" id="PTHR46825:SF9">
    <property type="entry name" value="BETA-LACTAMASE-RELATED DOMAIN-CONTAINING PROTEIN"/>
    <property type="match status" value="1"/>
</dbReference>
<dbReference type="VEuPathDB" id="FungiDB:PEXP_042020"/>
<dbReference type="Pfam" id="PF00144">
    <property type="entry name" value="Beta-lactamase"/>
    <property type="match status" value="1"/>
</dbReference>
<dbReference type="EMBL" id="JQFZ01000381">
    <property type="protein sequence ID" value="KGO49346.1"/>
    <property type="molecule type" value="Genomic_DNA"/>
</dbReference>
<dbReference type="GeneID" id="27675811"/>
<feature type="domain" description="Beta-lactamase-related" evidence="2">
    <location>
        <begin position="14"/>
        <end position="354"/>
    </location>
</feature>
<evidence type="ECO:0000313" key="4">
    <source>
        <dbReference type="EMBL" id="KGO49346.1"/>
    </source>
</evidence>
<comment type="similarity">
    <text evidence="1">Belongs to the peptidase S12 family.</text>
</comment>
<dbReference type="InterPro" id="IPR050491">
    <property type="entry name" value="AmpC-like"/>
</dbReference>
<dbReference type="PANTHER" id="PTHR46825">
    <property type="entry name" value="D-ALANYL-D-ALANINE-CARBOXYPEPTIDASE/ENDOPEPTIDASE AMPH"/>
    <property type="match status" value="1"/>
</dbReference>
<evidence type="ECO:0000313" key="5">
    <source>
        <dbReference type="Proteomes" id="UP000030143"/>
    </source>
</evidence>
<evidence type="ECO:0000259" key="2">
    <source>
        <dbReference type="Pfam" id="PF00144"/>
    </source>
</evidence>
<dbReference type="RefSeq" id="XP_016592773.1">
    <property type="nucleotide sequence ID" value="XM_016740392.1"/>
</dbReference>
<dbReference type="Gene3D" id="3.40.710.10">
    <property type="entry name" value="DD-peptidase/beta-lactamase superfamily"/>
    <property type="match status" value="1"/>
</dbReference>
<feature type="domain" description="Peptidase S12 Pab87-related C-terminal" evidence="3">
    <location>
        <begin position="415"/>
        <end position="518"/>
    </location>
</feature>
<dbReference type="InterPro" id="IPR021860">
    <property type="entry name" value="Peptidase_S12_Pab87-rel_C"/>
</dbReference>
<sequence length="521" mass="57912">MNISSEQSPFDGEFDALVKEQLEKWKVPGLSIAIIHGPSTYTKAYGKAELPNESTDRQPREMTTDALFSTCSTTKAFTSAATSILIQDSKATESPIDWDTPVASLIPEDFILENEYATNNITLEDALSHRSGMPEHNWTLALFSKQDATPGSAVRAMRYMPLATPPRTKYHYSNYMYIAVSQALEQHTGEALGAFMKKRIWDPLGMSETFFSPSEAKVNPATAARLVQAYDWVPTKEGGHFMPKSENDWLANSGAGAIVSNVLDYSHWVRELIERTGPLKGHDSLTDPRTIYFQNDDLNLPAPYHAYALGWVVDNYRGQHLYSHGGGWPGYANWVGFVPEKKFGFVVMGNSFSARYAAFRLVTYLLDRRLGLSDDPKYEEQIAACIARQTETWESHLKNEDITDSKKRLFSSLPDPPIPCALHMSGYTGTYRHPTGAALTVKIINDGLIADLQDRVIPCELRLVHASGEFFVGSIQSGGLSLVLPFPVEFYIAATGLAQRVGLLLEPAMKGEKLWFDRCGS</sequence>
<dbReference type="AlphaFoldDB" id="A0A0A2J3H0"/>
<comment type="caution">
    <text evidence="4">The sequence shown here is derived from an EMBL/GenBank/DDBJ whole genome shotgun (WGS) entry which is preliminary data.</text>
</comment>